<dbReference type="PANTHER" id="PTHR43252:SF2">
    <property type="entry name" value="TRANSCRIPTION REGULATOR, PADR-LIKE FAMILY"/>
    <property type="match status" value="1"/>
</dbReference>
<accession>A0A7W9DC62</accession>
<sequence>MSLRYALLAVLTARPKTGYDVSKGFHSSVGHVWHAPDSQVYPELRRMEEDGLLSSKDIPWGTRGKKKLYIVTEAGIKDFRTWLETPFDYSLTRDPLALKTAYMEWGDPQGLQTQLDDHIAFHNNLVDQWQATIAALESQTDEVLMDRLGASNKDEWALITGYKTLAYRGLVSRALAEVAWAEEAKEEAAKLEKKFGKKVSTRKATQPLRTADEIPEKV</sequence>
<comment type="caution">
    <text evidence="3">The sequence shown here is derived from an EMBL/GenBank/DDBJ whole genome shotgun (WGS) entry which is preliminary data.</text>
</comment>
<dbReference type="AlphaFoldDB" id="A0A7W9DC62"/>
<feature type="domain" description="Transcription regulator PadR C-terminal" evidence="2">
    <location>
        <begin position="92"/>
        <end position="187"/>
    </location>
</feature>
<keyword evidence="3" id="KW-0238">DNA-binding</keyword>
<keyword evidence="4" id="KW-1185">Reference proteome</keyword>
<dbReference type="Gene3D" id="1.10.10.10">
    <property type="entry name" value="Winged helix-like DNA-binding domain superfamily/Winged helix DNA-binding domain"/>
    <property type="match status" value="1"/>
</dbReference>
<name>A0A7W9DC62_9MICC</name>
<evidence type="ECO:0000259" key="2">
    <source>
        <dbReference type="Pfam" id="PF10400"/>
    </source>
</evidence>
<dbReference type="Proteomes" id="UP000523863">
    <property type="component" value="Unassembled WGS sequence"/>
</dbReference>
<dbReference type="Pfam" id="PF10400">
    <property type="entry name" value="Vir_act_alpha_C"/>
    <property type="match status" value="1"/>
</dbReference>
<dbReference type="RefSeq" id="WP_183643923.1">
    <property type="nucleotide sequence ID" value="NZ_JACHBL010000001.1"/>
</dbReference>
<dbReference type="PANTHER" id="PTHR43252">
    <property type="entry name" value="TRANSCRIPTIONAL REGULATOR YQJI"/>
    <property type="match status" value="1"/>
</dbReference>
<evidence type="ECO:0000313" key="3">
    <source>
        <dbReference type="EMBL" id="MBB5599179.1"/>
    </source>
</evidence>
<dbReference type="InterPro" id="IPR036390">
    <property type="entry name" value="WH_DNA-bd_sf"/>
</dbReference>
<dbReference type="EMBL" id="JACHBL010000001">
    <property type="protein sequence ID" value="MBB5599179.1"/>
    <property type="molecule type" value="Genomic_DNA"/>
</dbReference>
<gene>
    <name evidence="3" type="ORF">BKA12_002259</name>
</gene>
<feature type="domain" description="Transcription regulator PadR N-terminal" evidence="1">
    <location>
        <begin position="7"/>
        <end position="79"/>
    </location>
</feature>
<dbReference type="GO" id="GO:0003677">
    <property type="term" value="F:DNA binding"/>
    <property type="evidence" value="ECO:0007669"/>
    <property type="project" value="UniProtKB-KW"/>
</dbReference>
<dbReference type="InterPro" id="IPR036388">
    <property type="entry name" value="WH-like_DNA-bd_sf"/>
</dbReference>
<protein>
    <submittedName>
        <fullName evidence="3">DNA-binding PadR family transcriptional regulator</fullName>
    </submittedName>
</protein>
<dbReference type="Pfam" id="PF03551">
    <property type="entry name" value="PadR"/>
    <property type="match status" value="1"/>
</dbReference>
<evidence type="ECO:0000259" key="1">
    <source>
        <dbReference type="Pfam" id="PF03551"/>
    </source>
</evidence>
<evidence type="ECO:0000313" key="4">
    <source>
        <dbReference type="Proteomes" id="UP000523863"/>
    </source>
</evidence>
<dbReference type="InterPro" id="IPR018309">
    <property type="entry name" value="Tscrpt_reg_PadR_C"/>
</dbReference>
<proteinExistence type="predicted"/>
<dbReference type="InterPro" id="IPR005149">
    <property type="entry name" value="Tscrpt_reg_PadR_N"/>
</dbReference>
<dbReference type="SUPFAM" id="SSF46785">
    <property type="entry name" value="Winged helix' DNA-binding domain"/>
    <property type="match status" value="1"/>
</dbReference>
<organism evidence="3 4">
    <name type="scientific">Neomicrococcus lactis</name>
    <dbReference type="NCBI Taxonomy" id="732241"/>
    <lineage>
        <taxon>Bacteria</taxon>
        <taxon>Bacillati</taxon>
        <taxon>Actinomycetota</taxon>
        <taxon>Actinomycetes</taxon>
        <taxon>Micrococcales</taxon>
        <taxon>Micrococcaceae</taxon>
        <taxon>Neomicrococcus</taxon>
    </lineage>
</organism>
<reference evidence="3 4" key="1">
    <citation type="submission" date="2020-08" db="EMBL/GenBank/DDBJ databases">
        <title>Sequencing the genomes of 1000 actinobacteria strains.</title>
        <authorList>
            <person name="Klenk H.-P."/>
        </authorList>
    </citation>
    <scope>NUCLEOTIDE SEQUENCE [LARGE SCALE GENOMIC DNA]</scope>
    <source>
        <strain evidence="3 4">DSM 23694</strain>
    </source>
</reference>